<feature type="transmembrane region" description="Helical" evidence="1">
    <location>
        <begin position="74"/>
        <end position="102"/>
    </location>
</feature>
<evidence type="ECO:0000313" key="4">
    <source>
        <dbReference type="Proteomes" id="UP000025229"/>
    </source>
</evidence>
<keyword evidence="1" id="KW-1133">Transmembrane helix</keyword>
<evidence type="ECO:0000313" key="2">
    <source>
        <dbReference type="EMBL" id="AHY45944.1"/>
    </source>
</evidence>
<dbReference type="Proteomes" id="UP001281130">
    <property type="component" value="Unassembled WGS sequence"/>
</dbReference>
<keyword evidence="4" id="KW-1185">Reference proteome</keyword>
<protein>
    <submittedName>
        <fullName evidence="2">B-box zinc finger</fullName>
    </submittedName>
</protein>
<dbReference type="AlphaFoldDB" id="A0A023X1K4"/>
<dbReference type="KEGG" id="rrd:RradSPS_0661"/>
<evidence type="ECO:0000256" key="1">
    <source>
        <dbReference type="SAM" id="Phobius"/>
    </source>
</evidence>
<reference evidence="2 4" key="1">
    <citation type="submission" date="2014-03" db="EMBL/GenBank/DDBJ databases">
        <title>Complete genome sequence of the Radio-Resistant Rubrobacter radiotolerans RSPS-4.</title>
        <authorList>
            <person name="Egas C.C."/>
            <person name="Barroso C.C."/>
            <person name="Froufe H.J.C."/>
            <person name="Pacheco J.J."/>
            <person name="Albuquerque L.L."/>
            <person name="da Costa M.M.S."/>
        </authorList>
    </citation>
    <scope>NUCLEOTIDE SEQUENCE [LARGE SCALE GENOMIC DNA]</scope>
    <source>
        <strain evidence="2 4">RSPS-4</strain>
    </source>
</reference>
<dbReference type="Proteomes" id="UP000025229">
    <property type="component" value="Chromosome"/>
</dbReference>
<dbReference type="EMBL" id="CP007514">
    <property type="protein sequence ID" value="AHY45944.1"/>
    <property type="molecule type" value="Genomic_DNA"/>
</dbReference>
<gene>
    <name evidence="2" type="ORF">RradSPS_0661</name>
    <name evidence="3" type="ORF">SIL72_04875</name>
</gene>
<organism evidence="2 4">
    <name type="scientific">Rubrobacter radiotolerans</name>
    <name type="common">Arthrobacter radiotolerans</name>
    <dbReference type="NCBI Taxonomy" id="42256"/>
    <lineage>
        <taxon>Bacteria</taxon>
        <taxon>Bacillati</taxon>
        <taxon>Actinomycetota</taxon>
        <taxon>Rubrobacteria</taxon>
        <taxon>Rubrobacterales</taxon>
        <taxon>Rubrobacteraceae</taxon>
        <taxon>Rubrobacter</taxon>
    </lineage>
</organism>
<name>A0A023X1K4_RUBRA</name>
<dbReference type="EMBL" id="JAWXXX010000001">
    <property type="protein sequence ID" value="MDX5893358.1"/>
    <property type="molecule type" value="Genomic_DNA"/>
</dbReference>
<dbReference type="HOGENOM" id="CLU_1650868_0_0_11"/>
<dbReference type="OrthoDB" id="9807874at2"/>
<keyword evidence="1" id="KW-0812">Transmembrane</keyword>
<accession>A0A023X1K4</accession>
<dbReference type="eggNOG" id="COG3063">
    <property type="taxonomic scope" value="Bacteria"/>
</dbReference>
<feature type="transmembrane region" description="Helical" evidence="1">
    <location>
        <begin position="114"/>
        <end position="132"/>
    </location>
</feature>
<dbReference type="RefSeq" id="WP_038680695.1">
    <property type="nucleotide sequence ID" value="NZ_CP007514.1"/>
</dbReference>
<dbReference type="STRING" id="42256.RradSPS_0661"/>
<feature type="transmembrane region" description="Helical" evidence="1">
    <location>
        <begin position="138"/>
        <end position="161"/>
    </location>
</feature>
<sequence length="163" mass="16902">MSTSSGVQHCYRHPKRETRVSCATCGRPICTECMVQTDVGIKCPDDARLPRGARAGSMKNEQIAKTVLTGAGVALAGIAVVSIIFQIGFFTFILSGIAGYGAGTLIHRVGGRNGGPIAMTTSGVAVALPYLFFAVPQILAGAFPIYILLAALIAAVAALYASR</sequence>
<evidence type="ECO:0000313" key="3">
    <source>
        <dbReference type="EMBL" id="MDX5893358.1"/>
    </source>
</evidence>
<keyword evidence="1" id="KW-0472">Membrane</keyword>
<dbReference type="SUPFAM" id="SSF57845">
    <property type="entry name" value="B-box zinc-binding domain"/>
    <property type="match status" value="1"/>
</dbReference>
<proteinExistence type="predicted"/>
<reference evidence="3" key="2">
    <citation type="submission" date="2023-11" db="EMBL/GenBank/DDBJ databases">
        <title>MicrobeMod: A computational toolkit for identifying prokaryotic methylation and restriction-modification with nanopore sequencing.</title>
        <authorList>
            <person name="Crits-Christoph A."/>
            <person name="Kang S.C."/>
            <person name="Lee H."/>
            <person name="Ostrov N."/>
        </authorList>
    </citation>
    <scope>NUCLEOTIDE SEQUENCE</scope>
    <source>
        <strain evidence="3">ATCC 51242</strain>
    </source>
</reference>